<protein>
    <recommendedName>
        <fullName evidence="3">CCHC-type domain-containing protein</fullName>
    </recommendedName>
</protein>
<feature type="non-terminal residue" evidence="1">
    <location>
        <position position="175"/>
    </location>
</feature>
<accession>A0A1Q3DCY0</accession>
<dbReference type="OrthoDB" id="1744507at2759"/>
<sequence length="175" mass="19458">FQQYVMNFHINKIEVTLPELINMLKTAEGTFKKAKAPVLLVGESSKGKKGKKNLKKTSKSLQVKGGVRKALITEKKGTCFHCGKDGQWKKNCKVYLASLKDKPSEGMSNLCFVEVNLSINNSFSWVLIRRRKLSKGEVDLRVGDGARVVALAVGTVHLPLSSGRVLELKYCFYVP</sequence>
<name>A0A1Q3DCY0_CEPFO</name>
<dbReference type="InParanoid" id="A0A1Q3DCY0"/>
<feature type="non-terminal residue" evidence="1">
    <location>
        <position position="1"/>
    </location>
</feature>
<dbReference type="GO" id="GO:0008270">
    <property type="term" value="F:zinc ion binding"/>
    <property type="evidence" value="ECO:0007669"/>
    <property type="project" value="InterPro"/>
</dbReference>
<gene>
    <name evidence="1" type="ORF">CFOL_v3_33719</name>
</gene>
<dbReference type="AlphaFoldDB" id="A0A1Q3DCY0"/>
<evidence type="ECO:0000313" key="2">
    <source>
        <dbReference type="Proteomes" id="UP000187406"/>
    </source>
</evidence>
<keyword evidence="2" id="KW-1185">Reference proteome</keyword>
<evidence type="ECO:0000313" key="1">
    <source>
        <dbReference type="EMBL" id="GAV90310.1"/>
    </source>
</evidence>
<comment type="caution">
    <text evidence="1">The sequence shown here is derived from an EMBL/GenBank/DDBJ whole genome shotgun (WGS) entry which is preliminary data.</text>
</comment>
<reference evidence="2" key="1">
    <citation type="submission" date="2016-04" db="EMBL/GenBank/DDBJ databases">
        <title>Cephalotus genome sequencing.</title>
        <authorList>
            <person name="Fukushima K."/>
            <person name="Hasebe M."/>
            <person name="Fang X."/>
        </authorList>
    </citation>
    <scope>NUCLEOTIDE SEQUENCE [LARGE SCALE GENOMIC DNA]</scope>
    <source>
        <strain evidence="2">cv. St1</strain>
    </source>
</reference>
<dbReference type="SUPFAM" id="SSF57756">
    <property type="entry name" value="Retrovirus zinc finger-like domains"/>
    <property type="match status" value="1"/>
</dbReference>
<organism evidence="1 2">
    <name type="scientific">Cephalotus follicularis</name>
    <name type="common">Albany pitcher plant</name>
    <dbReference type="NCBI Taxonomy" id="3775"/>
    <lineage>
        <taxon>Eukaryota</taxon>
        <taxon>Viridiplantae</taxon>
        <taxon>Streptophyta</taxon>
        <taxon>Embryophyta</taxon>
        <taxon>Tracheophyta</taxon>
        <taxon>Spermatophyta</taxon>
        <taxon>Magnoliopsida</taxon>
        <taxon>eudicotyledons</taxon>
        <taxon>Gunneridae</taxon>
        <taxon>Pentapetalae</taxon>
        <taxon>rosids</taxon>
        <taxon>fabids</taxon>
        <taxon>Oxalidales</taxon>
        <taxon>Cephalotaceae</taxon>
        <taxon>Cephalotus</taxon>
    </lineage>
</organism>
<dbReference type="Proteomes" id="UP000187406">
    <property type="component" value="Unassembled WGS sequence"/>
</dbReference>
<dbReference type="GO" id="GO:0003676">
    <property type="term" value="F:nucleic acid binding"/>
    <property type="evidence" value="ECO:0007669"/>
    <property type="project" value="InterPro"/>
</dbReference>
<dbReference type="EMBL" id="BDDD01006132">
    <property type="protein sequence ID" value="GAV90310.1"/>
    <property type="molecule type" value="Genomic_DNA"/>
</dbReference>
<dbReference type="InterPro" id="IPR036875">
    <property type="entry name" value="Znf_CCHC_sf"/>
</dbReference>
<evidence type="ECO:0008006" key="3">
    <source>
        <dbReference type="Google" id="ProtNLM"/>
    </source>
</evidence>
<proteinExistence type="predicted"/>